<comment type="caution">
    <text evidence="4">The sequence shown here is derived from an EMBL/GenBank/DDBJ whole genome shotgun (WGS) entry which is preliminary data.</text>
</comment>
<name>A0A9D1G817_9FIRM</name>
<dbReference type="SUPFAM" id="SSF53244">
    <property type="entry name" value="MurD-like peptide ligases, peptide-binding domain"/>
    <property type="match status" value="1"/>
</dbReference>
<dbReference type="InterPro" id="IPR013221">
    <property type="entry name" value="Mur_ligase_cen"/>
</dbReference>
<dbReference type="InterPro" id="IPR036615">
    <property type="entry name" value="Mur_ligase_C_dom_sf"/>
</dbReference>
<evidence type="ECO:0000313" key="5">
    <source>
        <dbReference type="Proteomes" id="UP000886893"/>
    </source>
</evidence>
<proteinExistence type="predicted"/>
<evidence type="ECO:0000259" key="3">
    <source>
        <dbReference type="Pfam" id="PF08245"/>
    </source>
</evidence>
<dbReference type="SUPFAM" id="SSF53623">
    <property type="entry name" value="MurD-like peptide ligases, catalytic domain"/>
    <property type="match status" value="1"/>
</dbReference>
<keyword evidence="4" id="KW-0436">Ligase</keyword>
<comment type="pathway">
    <text evidence="1">Cell wall biogenesis; peptidoglycan biosynthesis.</text>
</comment>
<evidence type="ECO:0000313" key="4">
    <source>
        <dbReference type="EMBL" id="HIT17294.1"/>
    </source>
</evidence>
<dbReference type="AlphaFoldDB" id="A0A9D1G817"/>
<dbReference type="InterPro" id="IPR004101">
    <property type="entry name" value="Mur_ligase_C"/>
</dbReference>
<dbReference type="Proteomes" id="UP000886893">
    <property type="component" value="Unassembled WGS sequence"/>
</dbReference>
<feature type="domain" description="Mur ligase central" evidence="3">
    <location>
        <begin position="102"/>
        <end position="259"/>
    </location>
</feature>
<gene>
    <name evidence="4" type="ORF">IAD04_02800</name>
</gene>
<reference evidence="4" key="2">
    <citation type="journal article" date="2021" name="PeerJ">
        <title>Extensive microbial diversity within the chicken gut microbiome revealed by metagenomics and culture.</title>
        <authorList>
            <person name="Gilroy R."/>
            <person name="Ravi A."/>
            <person name="Getino M."/>
            <person name="Pursley I."/>
            <person name="Horton D.L."/>
            <person name="Alikhan N.F."/>
            <person name="Baker D."/>
            <person name="Gharbi K."/>
            <person name="Hall N."/>
            <person name="Watson M."/>
            <person name="Adriaenssens E.M."/>
            <person name="Foster-Nyarko E."/>
            <person name="Jarju S."/>
            <person name="Secka A."/>
            <person name="Antonio M."/>
            <person name="Oren A."/>
            <person name="Chaudhuri R.R."/>
            <person name="La Ragione R."/>
            <person name="Hildebrand F."/>
            <person name="Pallen M.J."/>
        </authorList>
    </citation>
    <scope>NUCLEOTIDE SEQUENCE</scope>
    <source>
        <strain evidence="4">14508</strain>
    </source>
</reference>
<sequence length="452" mass="52125">MKTKKFLKKLGIKSKIKGKITHLSLSNDHLDSKTAFIALKGQYHDALTDVNQKNLQNVGIVLTYKEMFHPKIIYIQNLKYRLSQMVSILYPQLLKNVSVIGVCGTCGKTTTATMITHLLKNNKQRVAYIGTGKIQYEDEEILTNNTTLNPIEFVHHFLNFKSKPQYLVLEVSSHAILENRINFIHFNALVFTNFSQDHLDYHLNMTNYFEVKKSLFLTLSKKDVAIINIDDKKGMDLIASIHSNVITYGKKFGKYTLKDYSREDVLSYNQYNLLATYALGKYFNIQEAIIQKTLDEYSFDLGRSQILYDKKFMVILDYAHTPNALKNLLMALKKQYQRKITLVFGCGGNRDKQKRKIMGKIAMRYATKTILTNDNPRDENPQDIIQDILKSGLQAKVILSRKEAIDYSITHAKENDIIAIVGKGNEDFQLIKQQKILHNDKQCILERLKSYE</sequence>
<dbReference type="EMBL" id="DVKI01000089">
    <property type="protein sequence ID" value="HIT17294.1"/>
    <property type="molecule type" value="Genomic_DNA"/>
</dbReference>
<evidence type="ECO:0000259" key="2">
    <source>
        <dbReference type="Pfam" id="PF02875"/>
    </source>
</evidence>
<dbReference type="Gene3D" id="3.90.190.20">
    <property type="entry name" value="Mur ligase, C-terminal domain"/>
    <property type="match status" value="1"/>
</dbReference>
<dbReference type="Gene3D" id="3.40.1190.10">
    <property type="entry name" value="Mur-like, catalytic domain"/>
    <property type="match status" value="1"/>
</dbReference>
<evidence type="ECO:0000256" key="1">
    <source>
        <dbReference type="ARBA" id="ARBA00004752"/>
    </source>
</evidence>
<dbReference type="GO" id="GO:0005524">
    <property type="term" value="F:ATP binding"/>
    <property type="evidence" value="ECO:0007669"/>
    <property type="project" value="InterPro"/>
</dbReference>
<feature type="domain" description="Mur ligase C-terminal" evidence="2">
    <location>
        <begin position="302"/>
        <end position="424"/>
    </location>
</feature>
<dbReference type="InterPro" id="IPR036565">
    <property type="entry name" value="Mur-like_cat_sf"/>
</dbReference>
<reference evidence="4" key="1">
    <citation type="submission" date="2020-10" db="EMBL/GenBank/DDBJ databases">
        <authorList>
            <person name="Gilroy R."/>
        </authorList>
    </citation>
    <scope>NUCLEOTIDE SEQUENCE</scope>
    <source>
        <strain evidence="4">14508</strain>
    </source>
</reference>
<accession>A0A9D1G817</accession>
<dbReference type="PANTHER" id="PTHR23135:SF4">
    <property type="entry name" value="UDP-N-ACETYLMURAMOYL-L-ALANYL-D-GLUTAMATE--2,6-DIAMINOPIMELATE LIGASE MURE HOMOLOG, CHLOROPLASTIC"/>
    <property type="match status" value="1"/>
</dbReference>
<dbReference type="Pfam" id="PF02875">
    <property type="entry name" value="Mur_ligase_C"/>
    <property type="match status" value="1"/>
</dbReference>
<dbReference type="Pfam" id="PF08245">
    <property type="entry name" value="Mur_ligase_M"/>
    <property type="match status" value="1"/>
</dbReference>
<organism evidence="4 5">
    <name type="scientific">Candidatus Caccosoma faecigallinarum</name>
    <dbReference type="NCBI Taxonomy" id="2840720"/>
    <lineage>
        <taxon>Bacteria</taxon>
        <taxon>Bacillati</taxon>
        <taxon>Bacillota</taxon>
        <taxon>Bacillota incertae sedis</taxon>
        <taxon>Candidatus Caccosoma</taxon>
    </lineage>
</organism>
<dbReference type="GO" id="GO:0016881">
    <property type="term" value="F:acid-amino acid ligase activity"/>
    <property type="evidence" value="ECO:0007669"/>
    <property type="project" value="InterPro"/>
</dbReference>
<dbReference type="PANTHER" id="PTHR23135">
    <property type="entry name" value="MUR LIGASE FAMILY MEMBER"/>
    <property type="match status" value="1"/>
</dbReference>
<protein>
    <submittedName>
        <fullName evidence="4">UDP-N-acetylmuramoyl-L-alanyl-D-glutamate--2, 6-diaminopimelate ligase</fullName>
    </submittedName>
</protein>